<accession>A0A427AMP0</accession>
<dbReference type="Proteomes" id="UP000287651">
    <property type="component" value="Unassembled WGS sequence"/>
</dbReference>
<dbReference type="AlphaFoldDB" id="A0A427AMP0"/>
<protein>
    <submittedName>
        <fullName evidence="2">Uncharacterized protein</fullName>
    </submittedName>
</protein>
<gene>
    <name evidence="2" type="ORF">B296_00028503</name>
</gene>
<name>A0A427AMP0_ENSVE</name>
<reference evidence="2 3" key="1">
    <citation type="journal article" date="2014" name="Agronomy (Basel)">
        <title>A Draft Genome Sequence for Ensete ventricosum, the Drought-Tolerant Tree Against Hunger.</title>
        <authorList>
            <person name="Harrison J."/>
            <person name="Moore K.A."/>
            <person name="Paszkiewicz K."/>
            <person name="Jones T."/>
            <person name="Grant M."/>
            <person name="Ambacheew D."/>
            <person name="Muzemil S."/>
            <person name="Studholme D.J."/>
        </authorList>
    </citation>
    <scope>NUCLEOTIDE SEQUENCE [LARGE SCALE GENOMIC DNA]</scope>
</reference>
<evidence type="ECO:0000256" key="1">
    <source>
        <dbReference type="SAM" id="MobiDB-lite"/>
    </source>
</evidence>
<dbReference type="EMBL" id="AMZH03001918">
    <property type="protein sequence ID" value="RRT77484.1"/>
    <property type="molecule type" value="Genomic_DNA"/>
</dbReference>
<comment type="caution">
    <text evidence="2">The sequence shown here is derived from an EMBL/GenBank/DDBJ whole genome shotgun (WGS) entry which is preliminary data.</text>
</comment>
<organism evidence="2 3">
    <name type="scientific">Ensete ventricosum</name>
    <name type="common">Abyssinian banana</name>
    <name type="synonym">Musa ensete</name>
    <dbReference type="NCBI Taxonomy" id="4639"/>
    <lineage>
        <taxon>Eukaryota</taxon>
        <taxon>Viridiplantae</taxon>
        <taxon>Streptophyta</taxon>
        <taxon>Embryophyta</taxon>
        <taxon>Tracheophyta</taxon>
        <taxon>Spermatophyta</taxon>
        <taxon>Magnoliopsida</taxon>
        <taxon>Liliopsida</taxon>
        <taxon>Zingiberales</taxon>
        <taxon>Musaceae</taxon>
        <taxon>Ensete</taxon>
    </lineage>
</organism>
<feature type="compositionally biased region" description="Gly residues" evidence="1">
    <location>
        <begin position="1"/>
        <end position="11"/>
    </location>
</feature>
<sequence>MRIKTEGGGGWKRQCGEKPTRRKVGGGAGGGLIVAVDYPAEALVHLECSADRLLRLEWLVRTQQRGSRNAGTCEDGNRNGKVNRGFLLMAKGHRMPTVRALCGLTNPCKRLGRTQSKPVVSSSGV</sequence>
<evidence type="ECO:0000313" key="3">
    <source>
        <dbReference type="Proteomes" id="UP000287651"/>
    </source>
</evidence>
<evidence type="ECO:0000313" key="2">
    <source>
        <dbReference type="EMBL" id="RRT77484.1"/>
    </source>
</evidence>
<proteinExistence type="predicted"/>
<feature type="region of interest" description="Disordered" evidence="1">
    <location>
        <begin position="1"/>
        <end position="28"/>
    </location>
</feature>